<reference evidence="2" key="1">
    <citation type="journal article" date="2019" name="Int. J. Syst. Evol. Microbiol.">
        <title>The Global Catalogue of Microorganisms (GCM) 10K type strain sequencing project: providing services to taxonomists for standard genome sequencing and annotation.</title>
        <authorList>
            <consortium name="The Broad Institute Genomics Platform"/>
            <consortium name="The Broad Institute Genome Sequencing Center for Infectious Disease"/>
            <person name="Wu L."/>
            <person name="Ma J."/>
        </authorList>
    </citation>
    <scope>NUCLEOTIDE SEQUENCE [LARGE SCALE GENOMIC DNA]</scope>
    <source>
        <strain evidence="2">CCM 8939</strain>
    </source>
</reference>
<evidence type="ECO:0008006" key="3">
    <source>
        <dbReference type="Google" id="ProtNLM"/>
    </source>
</evidence>
<comment type="caution">
    <text evidence="1">The sequence shown here is derived from an EMBL/GenBank/DDBJ whole genome shotgun (WGS) entry which is preliminary data.</text>
</comment>
<dbReference type="Proteomes" id="UP000645390">
    <property type="component" value="Unassembled WGS sequence"/>
</dbReference>
<protein>
    <recommendedName>
        <fullName evidence="3">mRNA interferase YoeB</fullName>
    </recommendedName>
</protein>
<evidence type="ECO:0000313" key="2">
    <source>
        <dbReference type="Proteomes" id="UP000645390"/>
    </source>
</evidence>
<dbReference type="InterPro" id="IPR035093">
    <property type="entry name" value="RelE/ParE_toxin_dom_sf"/>
</dbReference>
<dbReference type="Pfam" id="PF06769">
    <property type="entry name" value="YoeB_toxin"/>
    <property type="match status" value="1"/>
</dbReference>
<dbReference type="EMBL" id="BMDJ01000010">
    <property type="protein sequence ID" value="GGI28299.1"/>
    <property type="molecule type" value="Genomic_DNA"/>
</dbReference>
<name>A0ABQ2BMY8_9SPHI</name>
<accession>A0ABQ2BMY8</accession>
<organism evidence="1 2">
    <name type="scientific">Pedobacter mendelii</name>
    <dbReference type="NCBI Taxonomy" id="1908240"/>
    <lineage>
        <taxon>Bacteria</taxon>
        <taxon>Pseudomonadati</taxon>
        <taxon>Bacteroidota</taxon>
        <taxon>Sphingobacteriia</taxon>
        <taxon>Sphingobacteriales</taxon>
        <taxon>Sphingobacteriaceae</taxon>
        <taxon>Pedobacter</taxon>
    </lineage>
</organism>
<proteinExistence type="predicted"/>
<dbReference type="InterPro" id="IPR009614">
    <property type="entry name" value="YoeB_toxin"/>
</dbReference>
<evidence type="ECO:0000313" key="1">
    <source>
        <dbReference type="EMBL" id="GGI28299.1"/>
    </source>
</evidence>
<keyword evidence="2" id="KW-1185">Reference proteome</keyword>
<dbReference type="SUPFAM" id="SSF143011">
    <property type="entry name" value="RelE-like"/>
    <property type="match status" value="1"/>
</dbReference>
<sequence length="63" mass="7132">MGEYSIVLEKIAEKQIKLHFKSGDKASIKRINQIFEELKSNPYSGIGNPETLKYGLSNFGLEE</sequence>
<gene>
    <name evidence="1" type="ORF">GCM10008119_31960</name>
</gene>
<dbReference type="Gene3D" id="3.30.2310.20">
    <property type="entry name" value="RelE-like"/>
    <property type="match status" value="1"/>
</dbReference>